<gene>
    <name evidence="10" type="ORF">Ga0061067_1228</name>
</gene>
<organism evidence="10 11">
    <name type="scientific">Pannonibacter indicus</name>
    <dbReference type="NCBI Taxonomy" id="466044"/>
    <lineage>
        <taxon>Bacteria</taxon>
        <taxon>Pseudomonadati</taxon>
        <taxon>Pseudomonadota</taxon>
        <taxon>Alphaproteobacteria</taxon>
        <taxon>Hyphomicrobiales</taxon>
        <taxon>Stappiaceae</taxon>
        <taxon>Pannonibacter</taxon>
    </lineage>
</organism>
<dbReference type="InterPro" id="IPR035906">
    <property type="entry name" value="MetI-like_sf"/>
</dbReference>
<dbReference type="EMBL" id="CYHE01000022">
    <property type="protein sequence ID" value="CUB00804.1"/>
    <property type="molecule type" value="Genomic_DNA"/>
</dbReference>
<keyword evidence="11" id="KW-1185">Reference proteome</keyword>
<feature type="transmembrane region" description="Helical" evidence="7">
    <location>
        <begin position="126"/>
        <end position="146"/>
    </location>
</feature>
<feature type="transmembrane region" description="Helical" evidence="7">
    <location>
        <begin position="32"/>
        <end position="58"/>
    </location>
</feature>
<evidence type="ECO:0000256" key="3">
    <source>
        <dbReference type="ARBA" id="ARBA00022475"/>
    </source>
</evidence>
<evidence type="ECO:0000313" key="11">
    <source>
        <dbReference type="Proteomes" id="UP000183900"/>
    </source>
</evidence>
<keyword evidence="10" id="KW-0762">Sugar transport</keyword>
<dbReference type="GO" id="GO:0055085">
    <property type="term" value="P:transmembrane transport"/>
    <property type="evidence" value="ECO:0007669"/>
    <property type="project" value="InterPro"/>
</dbReference>
<evidence type="ECO:0000256" key="7">
    <source>
        <dbReference type="RuleBase" id="RU363032"/>
    </source>
</evidence>
<proteinExistence type="inferred from homology"/>
<keyword evidence="3" id="KW-1003">Cell membrane</keyword>
<dbReference type="PANTHER" id="PTHR30193:SF37">
    <property type="entry name" value="INNER MEMBRANE ABC TRANSPORTER PERMEASE PROTEIN YCJO"/>
    <property type="match status" value="1"/>
</dbReference>
<sequence>MSVTSLGLETGDAAPVPRRRTRRERQMMMRGLMFAAPASLLLLGIYILPVIILAGFSVTDYRLGALSLHFIGLDNFAQAVSDPVFMRALRNTALYAALVIPFGVGLGLGAALLVNARKRSRSFWEVAYFLPVTATLVAMATVWQFLLHPSIGPVNAAIKWLGFSPVSFLSDPALLIPSMAIIGIWQVLGFNMVLFLAGLTAIPQDLYEAARLDGARSPLDRFLTVTWPMLGPTTLFVVVTTSISAFKVFETVAVLTKGRFGSETLLFALYLEGFEYSNTGYAAALTLIFLAIVLVLSIGQTVHMDRKVHY</sequence>
<keyword evidence="5 7" id="KW-1133">Transmembrane helix</keyword>
<dbReference type="PANTHER" id="PTHR30193">
    <property type="entry name" value="ABC TRANSPORTER PERMEASE PROTEIN"/>
    <property type="match status" value="1"/>
</dbReference>
<dbReference type="CDD" id="cd06261">
    <property type="entry name" value="TM_PBP2"/>
    <property type="match status" value="1"/>
</dbReference>
<evidence type="ECO:0000313" key="10">
    <source>
        <dbReference type="EMBL" id="CUB00804.1"/>
    </source>
</evidence>
<comment type="similarity">
    <text evidence="7">Belongs to the binding-protein-dependent transport system permease family.</text>
</comment>
<dbReference type="GO" id="GO:0005886">
    <property type="term" value="C:plasma membrane"/>
    <property type="evidence" value="ECO:0007669"/>
    <property type="project" value="UniProtKB-SubCell"/>
</dbReference>
<keyword evidence="6 7" id="KW-0472">Membrane</keyword>
<name>A0A0K6ICE7_9HYPH</name>
<feature type="domain" description="ABC transmembrane type-1" evidence="9">
    <location>
        <begin position="89"/>
        <end position="300"/>
    </location>
</feature>
<evidence type="ECO:0000256" key="8">
    <source>
        <dbReference type="SAM" id="MobiDB-lite"/>
    </source>
</evidence>
<accession>A0A0K6ICE7</accession>
<keyword evidence="4 7" id="KW-0812">Transmembrane</keyword>
<evidence type="ECO:0000256" key="4">
    <source>
        <dbReference type="ARBA" id="ARBA00022692"/>
    </source>
</evidence>
<dbReference type="InterPro" id="IPR000515">
    <property type="entry name" value="MetI-like"/>
</dbReference>
<feature type="region of interest" description="Disordered" evidence="8">
    <location>
        <begin position="1"/>
        <end position="20"/>
    </location>
</feature>
<dbReference type="Pfam" id="PF00528">
    <property type="entry name" value="BPD_transp_1"/>
    <property type="match status" value="1"/>
</dbReference>
<dbReference type="SUPFAM" id="SSF161098">
    <property type="entry name" value="MetI-like"/>
    <property type="match status" value="1"/>
</dbReference>
<keyword evidence="2 7" id="KW-0813">Transport</keyword>
<dbReference type="InterPro" id="IPR051393">
    <property type="entry name" value="ABC_transporter_permease"/>
</dbReference>
<evidence type="ECO:0000256" key="2">
    <source>
        <dbReference type="ARBA" id="ARBA00022448"/>
    </source>
</evidence>
<feature type="transmembrane region" description="Helical" evidence="7">
    <location>
        <begin position="93"/>
        <end position="114"/>
    </location>
</feature>
<dbReference type="AlphaFoldDB" id="A0A0K6ICE7"/>
<feature type="transmembrane region" description="Helical" evidence="7">
    <location>
        <begin position="222"/>
        <end position="246"/>
    </location>
</feature>
<feature type="transmembrane region" description="Helical" evidence="7">
    <location>
        <begin position="174"/>
        <end position="202"/>
    </location>
</feature>
<reference evidence="11" key="1">
    <citation type="submission" date="2015-08" db="EMBL/GenBank/DDBJ databases">
        <authorList>
            <person name="Varghese N."/>
        </authorList>
    </citation>
    <scope>NUCLEOTIDE SEQUENCE [LARGE SCALE GENOMIC DNA]</scope>
    <source>
        <strain evidence="11">DSM 23407</strain>
    </source>
</reference>
<dbReference type="Gene3D" id="1.10.3720.10">
    <property type="entry name" value="MetI-like"/>
    <property type="match status" value="1"/>
</dbReference>
<evidence type="ECO:0000259" key="9">
    <source>
        <dbReference type="PROSITE" id="PS50928"/>
    </source>
</evidence>
<comment type="subcellular location">
    <subcellularLocation>
        <location evidence="1 7">Cell membrane</location>
        <topology evidence="1 7">Multi-pass membrane protein</topology>
    </subcellularLocation>
</comment>
<feature type="transmembrane region" description="Helical" evidence="7">
    <location>
        <begin position="280"/>
        <end position="299"/>
    </location>
</feature>
<evidence type="ECO:0000256" key="1">
    <source>
        <dbReference type="ARBA" id="ARBA00004651"/>
    </source>
</evidence>
<protein>
    <submittedName>
        <fullName evidence="10">ABC-type sugar transport system, permease component</fullName>
    </submittedName>
</protein>
<evidence type="ECO:0000256" key="6">
    <source>
        <dbReference type="ARBA" id="ARBA00023136"/>
    </source>
</evidence>
<dbReference type="PROSITE" id="PS50928">
    <property type="entry name" value="ABC_TM1"/>
    <property type="match status" value="1"/>
</dbReference>
<evidence type="ECO:0000256" key="5">
    <source>
        <dbReference type="ARBA" id="ARBA00022989"/>
    </source>
</evidence>
<dbReference type="Proteomes" id="UP000183900">
    <property type="component" value="Unassembled WGS sequence"/>
</dbReference>